<feature type="chain" id="PRO_5044166912" evidence="1">
    <location>
        <begin position="17"/>
        <end position="129"/>
    </location>
</feature>
<dbReference type="EMBL" id="CAJHIT010000006">
    <property type="protein sequence ID" value="CAD6502807.1"/>
    <property type="molecule type" value="Genomic_DNA"/>
</dbReference>
<accession>A0A9W4D296</accession>
<dbReference type="EMBL" id="CAJHIT010000006">
    <property type="protein sequence ID" value="CAD6502804.1"/>
    <property type="molecule type" value="Genomic_DNA"/>
</dbReference>
<gene>
    <name evidence="2" type="ORF">BGTH12_LOCUS4162</name>
    <name evidence="3" type="ORF">BGTH12_LOCUS4165</name>
</gene>
<name>A0A9W4D296_BLUGR</name>
<dbReference type="Proteomes" id="UP000683417">
    <property type="component" value="Unassembled WGS sequence"/>
</dbReference>
<feature type="signal peptide" evidence="1">
    <location>
        <begin position="1"/>
        <end position="16"/>
    </location>
</feature>
<reference evidence="2" key="1">
    <citation type="submission" date="2020-10" db="EMBL/GenBank/DDBJ databases">
        <authorList>
            <person name="Muller C M."/>
        </authorList>
    </citation>
    <scope>NUCLEOTIDE SEQUENCE</scope>
    <source>
        <strain evidence="2">THUN-12</strain>
    </source>
</reference>
<evidence type="ECO:0000313" key="2">
    <source>
        <dbReference type="EMBL" id="CAD6502804.1"/>
    </source>
</evidence>
<comment type="caution">
    <text evidence="2">The sequence shown here is derived from an EMBL/GenBank/DDBJ whole genome shotgun (WGS) entry which is preliminary data.</text>
</comment>
<organism evidence="2 4">
    <name type="scientific">Blumeria graminis f. sp. triticale</name>
    <dbReference type="NCBI Taxonomy" id="1689686"/>
    <lineage>
        <taxon>Eukaryota</taxon>
        <taxon>Fungi</taxon>
        <taxon>Dikarya</taxon>
        <taxon>Ascomycota</taxon>
        <taxon>Pezizomycotina</taxon>
        <taxon>Leotiomycetes</taxon>
        <taxon>Erysiphales</taxon>
        <taxon>Erysiphaceae</taxon>
        <taxon>Blumeria</taxon>
    </lineage>
</organism>
<keyword evidence="1" id="KW-0732">Signal</keyword>
<evidence type="ECO:0000256" key="1">
    <source>
        <dbReference type="SAM" id="SignalP"/>
    </source>
</evidence>
<proteinExistence type="predicted"/>
<sequence length="129" mass="14347">MRFLLAFALMIIGLMALPIGPNVDRRSSNKTIGTKILENLDGFRFEDKVDTLVDSMRGTIENAMEKVSTIIPVPVEKKAGSGRKMSTLSKLFGPAIGQFSHSNKTKRFLQQDPPGYQLDGKPYFSLLQQ</sequence>
<evidence type="ECO:0000313" key="3">
    <source>
        <dbReference type="EMBL" id="CAD6502807.1"/>
    </source>
</evidence>
<evidence type="ECO:0000313" key="4">
    <source>
        <dbReference type="Proteomes" id="UP000683417"/>
    </source>
</evidence>
<dbReference type="AlphaFoldDB" id="A0A9W4D296"/>
<protein>
    <submittedName>
        <fullName evidence="2">BgTH12-05394</fullName>
    </submittedName>
    <submittedName>
        <fullName evidence="3">BgTH12-05397</fullName>
    </submittedName>
</protein>